<dbReference type="SUPFAM" id="SSF81333">
    <property type="entry name" value="F1F0 ATP synthase subunit C"/>
    <property type="match status" value="1"/>
</dbReference>
<sequence length="166" mass="17156">MIHYLAADQNQLVFFFGFLGVVLALAGGSVGSAYGIAKSSLGILAAGRRIPGGVIKNLIPVVMAGMLGIYGLIIAVFIVSTISQNTYSAYKGFAHLWSGGVVGLSCVPVGFCTGICGEYSTYVTGNKALSGQHQQQLFVSMVLLQVFAGACGLYALIVGLLLAVQS</sequence>
<dbReference type="AlphaFoldDB" id="A0A6B2LN47"/>
<feature type="domain" description="V-ATPase proteolipid subunit C-like" evidence="10">
    <location>
        <begin position="19"/>
        <end position="78"/>
    </location>
</feature>
<keyword evidence="5 9" id="KW-0375">Hydrogen ion transport</keyword>
<evidence type="ECO:0000313" key="11">
    <source>
        <dbReference type="EMBL" id="NDV38171.1"/>
    </source>
</evidence>
<keyword evidence="6 9" id="KW-1133">Transmembrane helix</keyword>
<evidence type="ECO:0000256" key="5">
    <source>
        <dbReference type="ARBA" id="ARBA00022781"/>
    </source>
</evidence>
<comment type="subcellular location">
    <subcellularLocation>
        <location evidence="1">Membrane</location>
        <topology evidence="1">Multi-pass membrane protein</topology>
    </subcellularLocation>
    <subcellularLocation>
        <location evidence="9">Vacuole membrane</location>
        <topology evidence="9">Multi-pass membrane protein</topology>
    </subcellularLocation>
</comment>
<keyword evidence="3 9" id="KW-0813">Transport</keyword>
<comment type="similarity">
    <text evidence="2 9">Belongs to the V-ATPase proteolipid subunit family.</text>
</comment>
<evidence type="ECO:0000256" key="7">
    <source>
        <dbReference type="ARBA" id="ARBA00023065"/>
    </source>
</evidence>
<name>A0A6B2LN47_9EUKA</name>
<protein>
    <recommendedName>
        <fullName evidence="9">V-type proton ATPase proteolipid subunit</fullName>
    </recommendedName>
</protein>
<dbReference type="PANTHER" id="PTHR10263">
    <property type="entry name" value="V-TYPE PROTON ATPASE PROTEOLIPID SUBUNIT"/>
    <property type="match status" value="1"/>
</dbReference>
<dbReference type="EMBL" id="GIBP01009202">
    <property type="protein sequence ID" value="NDV38171.1"/>
    <property type="molecule type" value="Transcribed_RNA"/>
</dbReference>
<feature type="transmembrane region" description="Helical" evidence="9">
    <location>
        <begin position="12"/>
        <end position="37"/>
    </location>
</feature>
<evidence type="ECO:0000256" key="9">
    <source>
        <dbReference type="RuleBase" id="RU363060"/>
    </source>
</evidence>
<dbReference type="GO" id="GO:0005774">
    <property type="term" value="C:vacuolar membrane"/>
    <property type="evidence" value="ECO:0007669"/>
    <property type="project" value="UniProtKB-SubCell"/>
</dbReference>
<dbReference type="NCBIfam" id="TIGR01100">
    <property type="entry name" value="V_ATP_synt_C"/>
    <property type="match status" value="1"/>
</dbReference>
<feature type="transmembrane region" description="Helical" evidence="9">
    <location>
        <begin position="94"/>
        <end position="116"/>
    </location>
</feature>
<dbReference type="Pfam" id="PF00137">
    <property type="entry name" value="ATP-synt_C"/>
    <property type="match status" value="2"/>
</dbReference>
<dbReference type="InterPro" id="IPR011555">
    <property type="entry name" value="ATPase_proteolipid_su_C_euk"/>
</dbReference>
<keyword evidence="4 9" id="KW-0812">Transmembrane</keyword>
<evidence type="ECO:0000256" key="3">
    <source>
        <dbReference type="ARBA" id="ARBA00022448"/>
    </source>
</evidence>
<keyword evidence="8 9" id="KW-0472">Membrane</keyword>
<evidence type="ECO:0000256" key="8">
    <source>
        <dbReference type="ARBA" id="ARBA00023136"/>
    </source>
</evidence>
<dbReference type="PRINTS" id="PR00122">
    <property type="entry name" value="VACATPASE"/>
</dbReference>
<dbReference type="InterPro" id="IPR000245">
    <property type="entry name" value="ATPase_proteolipid_csu"/>
</dbReference>
<feature type="domain" description="V-ATPase proteolipid subunit C-like" evidence="10">
    <location>
        <begin position="98"/>
        <end position="162"/>
    </location>
</feature>
<dbReference type="GO" id="GO:0046961">
    <property type="term" value="F:proton-transporting ATPase activity, rotational mechanism"/>
    <property type="evidence" value="ECO:0007669"/>
    <property type="project" value="InterPro"/>
</dbReference>
<feature type="transmembrane region" description="Helical" evidence="9">
    <location>
        <begin position="58"/>
        <end position="82"/>
    </location>
</feature>
<keyword evidence="9" id="KW-0926">Vacuole</keyword>
<dbReference type="GO" id="GO:0033179">
    <property type="term" value="C:proton-transporting V-type ATPase, V0 domain"/>
    <property type="evidence" value="ECO:0007669"/>
    <property type="project" value="InterPro"/>
</dbReference>
<evidence type="ECO:0000256" key="1">
    <source>
        <dbReference type="ARBA" id="ARBA00004141"/>
    </source>
</evidence>
<evidence type="ECO:0000259" key="10">
    <source>
        <dbReference type="Pfam" id="PF00137"/>
    </source>
</evidence>
<evidence type="ECO:0000256" key="6">
    <source>
        <dbReference type="ARBA" id="ARBA00022989"/>
    </source>
</evidence>
<dbReference type="Gene3D" id="1.20.120.610">
    <property type="entry name" value="lithium bound rotor ring of v- atpase"/>
    <property type="match status" value="1"/>
</dbReference>
<organism evidence="11">
    <name type="scientific">Arcella intermedia</name>
    <dbReference type="NCBI Taxonomy" id="1963864"/>
    <lineage>
        <taxon>Eukaryota</taxon>
        <taxon>Amoebozoa</taxon>
        <taxon>Tubulinea</taxon>
        <taxon>Elardia</taxon>
        <taxon>Arcellinida</taxon>
        <taxon>Sphaerothecina</taxon>
        <taxon>Arcellidae</taxon>
        <taxon>Arcella</taxon>
    </lineage>
</organism>
<dbReference type="InterPro" id="IPR035921">
    <property type="entry name" value="F/V-ATP_Csub_sf"/>
</dbReference>
<evidence type="ECO:0000256" key="4">
    <source>
        <dbReference type="ARBA" id="ARBA00022692"/>
    </source>
</evidence>
<keyword evidence="7 9" id="KW-0406">Ion transport</keyword>
<proteinExistence type="inferred from homology"/>
<feature type="transmembrane region" description="Helical" evidence="9">
    <location>
        <begin position="137"/>
        <end position="164"/>
    </location>
</feature>
<accession>A0A6B2LN47</accession>
<evidence type="ECO:0000256" key="2">
    <source>
        <dbReference type="ARBA" id="ARBA00007296"/>
    </source>
</evidence>
<reference evidence="11" key="1">
    <citation type="journal article" date="2020" name="J. Eukaryot. Microbiol.">
        <title>De novo Sequencing, Assembly and Annotation of the Transcriptome for the Free-Living Testate Amoeba Arcella intermedia.</title>
        <authorList>
            <person name="Ribeiro G.M."/>
            <person name="Porfirio-Sousa A.L."/>
            <person name="Maurer-Alcala X.X."/>
            <person name="Katz L.A."/>
            <person name="Lahr D.J.G."/>
        </authorList>
    </citation>
    <scope>NUCLEOTIDE SEQUENCE</scope>
</reference>
<dbReference type="InterPro" id="IPR002379">
    <property type="entry name" value="ATPase_proteolipid_c-like_dom"/>
</dbReference>